<dbReference type="KEGG" id="elio:KO353_15440"/>
<feature type="transmembrane region" description="Helical" evidence="2">
    <location>
        <begin position="279"/>
        <end position="299"/>
    </location>
</feature>
<feature type="region of interest" description="Disordered" evidence="1">
    <location>
        <begin position="1"/>
        <end position="20"/>
    </location>
</feature>
<keyword evidence="4" id="KW-1185">Reference proteome</keyword>
<sequence>MSLGGSRQAEGPAEARARPAPAGTWPILHALDGAAIAIFLGAIGWLGLLWARMILSPAPQEMREGALVLTTLALLDGRNPYASADPLTAGLSGGNLYGILYPLAVTPFALVLGPGLGTHRLVNGLALLVAAGLVWRGARRAGAARLPALLAALLSLAGWLYWVGPTVRPDGVGLALMLGGLVIAAPAPSSPRRFAAALALSLGGFAAKIYFVGGVVIVAAYVALFVSLRRGVALGVAAAVAIALWAFLLASLMPGWGALVLSANLGATSYDLGHLLRQGWDWLLFSLPLIPGLASALWRLPPWRWSGEARFWGFAALCGLGVLLVSLGGHGGAHMTYFFHLLTPPLAIAVAAAIGEAEAPRRALVLALPVAVVLNAHWFVLDPDRFAAAEGRFAVAAEALARASAPLVTTEFAALAALAGHTPVETGHSEYMLAPAERDALRERLAEALRARAVDLAIVNRNNGGLVLARDIEAAGYVRLSPLHVDLVWAMQSWEADIWRPSP</sequence>
<reference evidence="3" key="1">
    <citation type="submission" date="2021-06" db="EMBL/GenBank/DDBJ databases">
        <title>Elioraea tepida, sp. nov., a moderately thermophilic aerobic anoxygenic phototrophic bacterium isolated from an alkaline siliceous hot spring mat community in Yellowstone National Park, WY, USA.</title>
        <authorList>
            <person name="Saini M.K."/>
            <person name="Yoshida S."/>
            <person name="Sebastian A."/>
            <person name="Hirose S."/>
            <person name="Hara E."/>
            <person name="Tamaki H."/>
            <person name="Soulier N.T."/>
            <person name="Albert I."/>
            <person name="Hanada S."/>
            <person name="Bryant D.A."/>
            <person name="Tank M."/>
        </authorList>
    </citation>
    <scope>NUCLEOTIDE SEQUENCE</scope>
    <source>
        <strain evidence="3">MS-P2</strain>
    </source>
</reference>
<dbReference type="Proteomes" id="UP000694001">
    <property type="component" value="Chromosome"/>
</dbReference>
<dbReference type="AlphaFoldDB" id="A0A975U1I3"/>
<proteinExistence type="predicted"/>
<evidence type="ECO:0000313" key="4">
    <source>
        <dbReference type="Proteomes" id="UP000694001"/>
    </source>
</evidence>
<evidence type="ECO:0000256" key="1">
    <source>
        <dbReference type="SAM" id="MobiDB-lite"/>
    </source>
</evidence>
<feature type="transmembrane region" description="Helical" evidence="2">
    <location>
        <begin position="363"/>
        <end position="381"/>
    </location>
</feature>
<feature type="transmembrane region" description="Helical" evidence="2">
    <location>
        <begin position="311"/>
        <end position="331"/>
    </location>
</feature>
<feature type="transmembrane region" description="Helical" evidence="2">
    <location>
        <begin position="209"/>
        <end position="228"/>
    </location>
</feature>
<feature type="transmembrane region" description="Helical" evidence="2">
    <location>
        <begin position="34"/>
        <end position="55"/>
    </location>
</feature>
<gene>
    <name evidence="3" type="ORF">KO353_15440</name>
</gene>
<evidence type="ECO:0000256" key="2">
    <source>
        <dbReference type="SAM" id="Phobius"/>
    </source>
</evidence>
<protein>
    <submittedName>
        <fullName evidence="3">Uncharacterized protein</fullName>
    </submittedName>
</protein>
<dbReference type="EMBL" id="CP076448">
    <property type="protein sequence ID" value="QXM24602.1"/>
    <property type="molecule type" value="Genomic_DNA"/>
</dbReference>
<feature type="compositionally biased region" description="Low complexity" evidence="1">
    <location>
        <begin position="9"/>
        <end position="20"/>
    </location>
</feature>
<keyword evidence="2" id="KW-0472">Membrane</keyword>
<organism evidence="3 4">
    <name type="scientific">Elioraea tepida</name>
    <dbReference type="NCBI Taxonomy" id="2843330"/>
    <lineage>
        <taxon>Bacteria</taxon>
        <taxon>Pseudomonadati</taxon>
        <taxon>Pseudomonadota</taxon>
        <taxon>Alphaproteobacteria</taxon>
        <taxon>Acetobacterales</taxon>
        <taxon>Elioraeaceae</taxon>
        <taxon>Elioraea</taxon>
    </lineage>
</organism>
<keyword evidence="2" id="KW-0812">Transmembrane</keyword>
<name>A0A975U1I3_9PROT</name>
<feature type="transmembrane region" description="Helical" evidence="2">
    <location>
        <begin position="121"/>
        <end position="138"/>
    </location>
</feature>
<feature type="transmembrane region" description="Helical" evidence="2">
    <location>
        <begin position="337"/>
        <end position="356"/>
    </location>
</feature>
<keyword evidence="2" id="KW-1133">Transmembrane helix</keyword>
<feature type="transmembrane region" description="Helical" evidence="2">
    <location>
        <begin position="144"/>
        <end position="164"/>
    </location>
</feature>
<accession>A0A975U1I3</accession>
<feature type="transmembrane region" description="Helical" evidence="2">
    <location>
        <begin position="171"/>
        <end position="189"/>
    </location>
</feature>
<dbReference type="RefSeq" id="WP_218285659.1">
    <property type="nucleotide sequence ID" value="NZ_CP076448.1"/>
</dbReference>
<feature type="transmembrane region" description="Helical" evidence="2">
    <location>
        <begin position="235"/>
        <end position="259"/>
    </location>
</feature>
<evidence type="ECO:0000313" key="3">
    <source>
        <dbReference type="EMBL" id="QXM24602.1"/>
    </source>
</evidence>